<keyword evidence="2" id="KW-0597">Phosphoprotein</keyword>
<proteinExistence type="predicted"/>
<evidence type="ECO:0000313" key="6">
    <source>
        <dbReference type="Proteomes" id="UP001500730"/>
    </source>
</evidence>
<feature type="compositionally biased region" description="Polar residues" evidence="3">
    <location>
        <begin position="137"/>
        <end position="147"/>
    </location>
</feature>
<name>A0ABN3MIZ0_9MICO</name>
<dbReference type="Gene3D" id="3.40.50.2300">
    <property type="match status" value="1"/>
</dbReference>
<feature type="compositionally biased region" description="Polar residues" evidence="3">
    <location>
        <begin position="156"/>
        <end position="165"/>
    </location>
</feature>
<protein>
    <recommendedName>
        <fullName evidence="4">Response regulatory domain-containing protein</fullName>
    </recommendedName>
</protein>
<accession>A0ABN3MIZ0</accession>
<keyword evidence="1" id="KW-0238">DNA-binding</keyword>
<dbReference type="Proteomes" id="UP001500730">
    <property type="component" value="Unassembled WGS sequence"/>
</dbReference>
<feature type="modified residue" description="4-aspartylphosphate" evidence="2">
    <location>
        <position position="54"/>
    </location>
</feature>
<dbReference type="SUPFAM" id="SSF52172">
    <property type="entry name" value="CheY-like"/>
    <property type="match status" value="1"/>
</dbReference>
<feature type="compositionally biased region" description="Basic and acidic residues" evidence="3">
    <location>
        <begin position="114"/>
        <end position="133"/>
    </location>
</feature>
<gene>
    <name evidence="5" type="ORF">GCM10009858_45730</name>
</gene>
<dbReference type="RefSeq" id="WP_344257416.1">
    <property type="nucleotide sequence ID" value="NZ_BAAARE010000038.1"/>
</dbReference>
<evidence type="ECO:0000313" key="5">
    <source>
        <dbReference type="EMBL" id="GAA2502460.1"/>
    </source>
</evidence>
<evidence type="ECO:0000256" key="3">
    <source>
        <dbReference type="SAM" id="MobiDB-lite"/>
    </source>
</evidence>
<comment type="caution">
    <text evidence="5">The sequence shown here is derived from an EMBL/GenBank/DDBJ whole genome shotgun (WGS) entry which is preliminary data.</text>
</comment>
<dbReference type="PROSITE" id="PS50110">
    <property type="entry name" value="RESPONSE_REGULATORY"/>
    <property type="match status" value="1"/>
</dbReference>
<sequence>MIRVLVADDHPVMRLGLQLMIESAPDLVHCGSAANGVAAVSLAQQTAPDVVVLDVRMPGGDGIHAARRIRELLPDTGVVIHTSLASAEAGAQAAGVDAFVLKGATPQTLIEHIRSADTTRRATKRTSDGKGSRTDPVATTRSHSRPTPGSRLPLTHPSQSITADL</sequence>
<reference evidence="5 6" key="1">
    <citation type="journal article" date="2019" name="Int. J. Syst. Evol. Microbiol.">
        <title>The Global Catalogue of Microorganisms (GCM) 10K type strain sequencing project: providing services to taxonomists for standard genome sequencing and annotation.</title>
        <authorList>
            <consortium name="The Broad Institute Genomics Platform"/>
            <consortium name="The Broad Institute Genome Sequencing Center for Infectious Disease"/>
            <person name="Wu L."/>
            <person name="Ma J."/>
        </authorList>
    </citation>
    <scope>NUCLEOTIDE SEQUENCE [LARGE SCALE GENOMIC DNA]</scope>
    <source>
        <strain evidence="5 6">JCM 16259</strain>
    </source>
</reference>
<evidence type="ECO:0000259" key="4">
    <source>
        <dbReference type="PROSITE" id="PS50110"/>
    </source>
</evidence>
<dbReference type="CDD" id="cd17535">
    <property type="entry name" value="REC_NarL-like"/>
    <property type="match status" value="1"/>
</dbReference>
<keyword evidence="6" id="KW-1185">Reference proteome</keyword>
<evidence type="ECO:0000256" key="2">
    <source>
        <dbReference type="PROSITE-ProRule" id="PRU00169"/>
    </source>
</evidence>
<dbReference type="InterPro" id="IPR039420">
    <property type="entry name" value="WalR-like"/>
</dbReference>
<evidence type="ECO:0000256" key="1">
    <source>
        <dbReference type="ARBA" id="ARBA00023125"/>
    </source>
</evidence>
<dbReference type="SMART" id="SM00448">
    <property type="entry name" value="REC"/>
    <property type="match status" value="1"/>
</dbReference>
<feature type="region of interest" description="Disordered" evidence="3">
    <location>
        <begin position="114"/>
        <end position="165"/>
    </location>
</feature>
<dbReference type="EMBL" id="BAAARE010000038">
    <property type="protein sequence ID" value="GAA2502460.1"/>
    <property type="molecule type" value="Genomic_DNA"/>
</dbReference>
<dbReference type="InterPro" id="IPR058245">
    <property type="entry name" value="NreC/VraR/RcsB-like_REC"/>
</dbReference>
<dbReference type="PANTHER" id="PTHR43214">
    <property type="entry name" value="TWO-COMPONENT RESPONSE REGULATOR"/>
    <property type="match status" value="1"/>
</dbReference>
<dbReference type="InterPro" id="IPR011006">
    <property type="entry name" value="CheY-like_superfamily"/>
</dbReference>
<dbReference type="PANTHER" id="PTHR43214:SF43">
    <property type="entry name" value="TWO-COMPONENT RESPONSE REGULATOR"/>
    <property type="match status" value="1"/>
</dbReference>
<organism evidence="5 6">
    <name type="scientific">Terrabacter carboxydivorans</name>
    <dbReference type="NCBI Taxonomy" id="619730"/>
    <lineage>
        <taxon>Bacteria</taxon>
        <taxon>Bacillati</taxon>
        <taxon>Actinomycetota</taxon>
        <taxon>Actinomycetes</taxon>
        <taxon>Micrococcales</taxon>
        <taxon>Intrasporangiaceae</taxon>
        <taxon>Terrabacter</taxon>
    </lineage>
</organism>
<dbReference type="InterPro" id="IPR001789">
    <property type="entry name" value="Sig_transdc_resp-reg_receiver"/>
</dbReference>
<feature type="domain" description="Response regulatory" evidence="4">
    <location>
        <begin position="3"/>
        <end position="117"/>
    </location>
</feature>
<dbReference type="Pfam" id="PF00072">
    <property type="entry name" value="Response_reg"/>
    <property type="match status" value="1"/>
</dbReference>